<evidence type="ECO:0000313" key="15">
    <source>
        <dbReference type="Proteomes" id="UP001164481"/>
    </source>
</evidence>
<evidence type="ECO:0000256" key="5">
    <source>
        <dbReference type="ARBA" id="ARBA00022781"/>
    </source>
</evidence>
<keyword evidence="11" id="KW-0066">ATP synthesis</keyword>
<keyword evidence="9" id="KW-0472">Membrane</keyword>
<keyword evidence="4" id="KW-0547">Nucleotide-binding</keyword>
<dbReference type="NCBIfam" id="NF005523">
    <property type="entry name" value="PRK07165.1"/>
    <property type="match status" value="1"/>
</dbReference>
<gene>
    <name evidence="14" type="ORF">OIE46_02510</name>
</gene>
<evidence type="ECO:0000256" key="10">
    <source>
        <dbReference type="ARBA" id="ARBA00023196"/>
    </source>
</evidence>
<keyword evidence="8" id="KW-0406">Ion transport</keyword>
<reference evidence="14" key="1">
    <citation type="submission" date="2022-10" db="EMBL/GenBank/DDBJ databases">
        <authorList>
            <person name="Wei X."/>
        </authorList>
    </citation>
    <scope>NUCLEOTIDE SEQUENCE</scope>
    <source>
        <strain evidence="14">SD2</strain>
    </source>
</reference>
<dbReference type="GO" id="GO:0043531">
    <property type="term" value="F:ADP binding"/>
    <property type="evidence" value="ECO:0007669"/>
    <property type="project" value="TreeGrafter"/>
</dbReference>
<keyword evidence="6" id="KW-0067">ATP-binding</keyword>
<evidence type="ECO:0000256" key="6">
    <source>
        <dbReference type="ARBA" id="ARBA00022840"/>
    </source>
</evidence>
<dbReference type="Pfam" id="PF00006">
    <property type="entry name" value="ATP-synt_ab"/>
    <property type="match status" value="1"/>
</dbReference>
<accession>A0AAX3F042</accession>
<dbReference type="InterPro" id="IPR000194">
    <property type="entry name" value="ATPase_F1/V1/A1_a/bsu_nucl-bd"/>
</dbReference>
<keyword evidence="5" id="KW-0375">Hydrogen ion transport</keyword>
<dbReference type="GO" id="GO:0046933">
    <property type="term" value="F:proton-transporting ATP synthase activity, rotational mechanism"/>
    <property type="evidence" value="ECO:0007669"/>
    <property type="project" value="InterPro"/>
</dbReference>
<dbReference type="NCBIfam" id="NF045936">
    <property type="entry name" value="MSC_0619_alpha"/>
    <property type="match status" value="1"/>
</dbReference>
<keyword evidence="7" id="KW-1278">Translocase</keyword>
<dbReference type="PROSITE" id="PS00152">
    <property type="entry name" value="ATPASE_ALPHA_BETA"/>
    <property type="match status" value="1"/>
</dbReference>
<evidence type="ECO:0000259" key="13">
    <source>
        <dbReference type="Pfam" id="PF00006"/>
    </source>
</evidence>
<dbReference type="PANTHER" id="PTHR48082">
    <property type="entry name" value="ATP SYNTHASE SUBUNIT ALPHA, MITOCHONDRIAL"/>
    <property type="match status" value="1"/>
</dbReference>
<sequence>MENKLYISAVSDYVVEISGKSSFKQNELYHLANNKDAILMVISASEDKAFCLIKLNQEDYKIGSEVVKATNSNQTIETTNDYFGKIIDIYGKILHQQEFINLNLINFLPQKSHIFNVNNHLMTYLPLEEQLNTGYSLIDLLIPIGKGQRELIIGDRKTGKSFIALNTIINQKDKNVKCIYVAIGQNQNEIANVYALLKEHDAHKYTIVINAPSEKPYEQYLAPYIAMAHAENLSYENDVLIVFDDLTKHANIYREIALLINKPVGKEAFPGDMFYAHARLLERSGKFKNRKSITALPILQTVDNDITSLIASNIISITDGQIVTNSELFALNKYPAIDVNLSVSRIGSSVQNKLMNNTAKTIGSLYKAFKKQAKLVAVKYDLNDDINSLMLSGEQIEKMFNQKGITSYNEKDIFLVSKLIEWNLLNNLNNDDIHLAIRFLIAYEKENAECAKVINDLINNQVKDENLVKEYFVYLLAKFSLKYKLNWKIVAKKVFAIVDEKTLDKVYKQLFGDK</sequence>
<dbReference type="FunFam" id="3.40.50.300:FF:002432">
    <property type="entry name" value="ATP synthase subunit alpha, mitochondrial"/>
    <property type="match status" value="1"/>
</dbReference>
<dbReference type="EMBL" id="CP107525">
    <property type="protein sequence ID" value="UZW64231.1"/>
    <property type="molecule type" value="Genomic_DNA"/>
</dbReference>
<comment type="similarity">
    <text evidence="2">Belongs to the ATPase alpha/beta chains family.</text>
</comment>
<name>A0AAX3F042_MYCSY</name>
<feature type="domain" description="ATPase F1/V1/A1 complex alpha/beta subunit nucleotide-binding" evidence="13">
    <location>
        <begin position="134"/>
        <end position="344"/>
    </location>
</feature>
<evidence type="ECO:0000313" key="14">
    <source>
        <dbReference type="EMBL" id="UZW64231.1"/>
    </source>
</evidence>
<dbReference type="SUPFAM" id="SSF52540">
    <property type="entry name" value="P-loop containing nucleoside triphosphate hydrolases"/>
    <property type="match status" value="1"/>
</dbReference>
<dbReference type="PANTHER" id="PTHR48082:SF2">
    <property type="entry name" value="ATP SYNTHASE SUBUNIT ALPHA, MITOCHONDRIAL"/>
    <property type="match status" value="1"/>
</dbReference>
<evidence type="ECO:0000256" key="12">
    <source>
        <dbReference type="ARBA" id="ARBA00026013"/>
    </source>
</evidence>
<dbReference type="GO" id="GO:0045259">
    <property type="term" value="C:proton-transporting ATP synthase complex"/>
    <property type="evidence" value="ECO:0007669"/>
    <property type="project" value="UniProtKB-KW"/>
</dbReference>
<keyword evidence="10" id="KW-0139">CF(1)</keyword>
<evidence type="ECO:0000256" key="2">
    <source>
        <dbReference type="ARBA" id="ARBA00008936"/>
    </source>
</evidence>
<evidence type="ECO:0000256" key="8">
    <source>
        <dbReference type="ARBA" id="ARBA00023065"/>
    </source>
</evidence>
<dbReference type="Gene3D" id="3.40.50.12240">
    <property type="match status" value="1"/>
</dbReference>
<evidence type="ECO:0000256" key="4">
    <source>
        <dbReference type="ARBA" id="ARBA00022741"/>
    </source>
</evidence>
<protein>
    <submittedName>
        <fullName evidence="14">ATP F0F1 synthase subunit alpha</fullName>
    </submittedName>
</protein>
<organism evidence="14 15">
    <name type="scientific">Mycoplasmopsis synoviae</name>
    <name type="common">Mycoplasma synoviae</name>
    <dbReference type="NCBI Taxonomy" id="2109"/>
    <lineage>
        <taxon>Bacteria</taxon>
        <taxon>Bacillati</taxon>
        <taxon>Mycoplasmatota</taxon>
        <taxon>Mycoplasmoidales</taxon>
        <taxon>Metamycoplasmataceae</taxon>
        <taxon>Mycoplasmopsis</taxon>
    </lineage>
</organism>
<dbReference type="InterPro" id="IPR027417">
    <property type="entry name" value="P-loop_NTPase"/>
</dbReference>
<evidence type="ECO:0000256" key="7">
    <source>
        <dbReference type="ARBA" id="ARBA00022967"/>
    </source>
</evidence>
<comment type="subunit">
    <text evidence="12">F-type ATPases have 2 components, CF(1) - the catalytic core - and CF(0) - the membrane proton channel. CF(1) has five subunits: alpha(3), beta(3), gamma(1), delta(1), epsilon(1). CF(0) has four main subunits: a(1), b(1), b'(1) and c(9-12).</text>
</comment>
<dbReference type="InterPro" id="IPR005294">
    <property type="entry name" value="ATP_synth_F1_asu"/>
</dbReference>
<dbReference type="RefSeq" id="WP_154221751.1">
    <property type="nucleotide sequence ID" value="NZ_CP034544.1"/>
</dbReference>
<reference evidence="14" key="2">
    <citation type="submission" date="2022-11" db="EMBL/GenBank/DDBJ databases">
        <title>complete genomes of mycoplasma synoviae ZX313 strain and SD2 strain.</title>
        <authorList>
            <person name="Zhong Q."/>
        </authorList>
    </citation>
    <scope>NUCLEOTIDE SEQUENCE</scope>
    <source>
        <strain evidence="14">SD2</strain>
    </source>
</reference>
<evidence type="ECO:0000256" key="3">
    <source>
        <dbReference type="ARBA" id="ARBA00022448"/>
    </source>
</evidence>
<evidence type="ECO:0000256" key="9">
    <source>
        <dbReference type="ARBA" id="ARBA00023136"/>
    </source>
</evidence>
<keyword evidence="3" id="KW-0813">Transport</keyword>
<evidence type="ECO:0000256" key="11">
    <source>
        <dbReference type="ARBA" id="ARBA00023310"/>
    </source>
</evidence>
<proteinExistence type="inferred from homology"/>
<dbReference type="AlphaFoldDB" id="A0AAX3F042"/>
<dbReference type="Proteomes" id="UP001164481">
    <property type="component" value="Chromosome"/>
</dbReference>
<dbReference type="GO" id="GO:0005524">
    <property type="term" value="F:ATP binding"/>
    <property type="evidence" value="ECO:0007669"/>
    <property type="project" value="UniProtKB-KW"/>
</dbReference>
<dbReference type="InterPro" id="IPR020003">
    <property type="entry name" value="ATPase_a/bsu_AS"/>
</dbReference>
<comment type="subcellular location">
    <subcellularLocation>
        <location evidence="1">Membrane</location>
    </subcellularLocation>
</comment>
<evidence type="ECO:0000256" key="1">
    <source>
        <dbReference type="ARBA" id="ARBA00004370"/>
    </source>
</evidence>